<evidence type="ECO:0000313" key="2">
    <source>
        <dbReference type="EMBL" id="KAJ4474059.1"/>
    </source>
</evidence>
<feature type="region of interest" description="Disordered" evidence="1">
    <location>
        <begin position="289"/>
        <end position="309"/>
    </location>
</feature>
<proteinExistence type="predicted"/>
<feature type="compositionally biased region" description="Low complexity" evidence="1">
    <location>
        <begin position="70"/>
        <end position="84"/>
    </location>
</feature>
<dbReference type="AlphaFoldDB" id="A0A9W9A5L9"/>
<evidence type="ECO:0000256" key="1">
    <source>
        <dbReference type="SAM" id="MobiDB-lite"/>
    </source>
</evidence>
<feature type="region of interest" description="Disordered" evidence="1">
    <location>
        <begin position="131"/>
        <end position="181"/>
    </location>
</feature>
<accession>A0A9W9A5L9</accession>
<sequence>MDPYRNFDLRPLCADHKEMLPPPVVAAAVDHTPVAPSSGPARTSRDTLRVSPYNSPSPEPLQRRPHTAALPSSSSSSIESLSSELEYDSDRERIARLRNTQRVSHPYSGNHGVPVHRTPWCAKIPTADNAHAASSTTGKATQGVDDNQAEGESRSRKGVTFSTEPTRRRSPPALVFEDDSDDDFLIPKPPGEVGRPGRGGYSLFEVLGWPKKKYDKVKKFVNGLVEDHLDCELPMGEQSAASVKRVRQQAVEKYTFLKEYSGLWAVDDFIRNHLKYQKSVLRKEKLEKMAAEARPAAEKNETRSRASGK</sequence>
<comment type="caution">
    <text evidence="2">The sequence shown here is derived from an EMBL/GenBank/DDBJ whole genome shotgun (WGS) entry which is preliminary data.</text>
</comment>
<dbReference type="Proteomes" id="UP001150238">
    <property type="component" value="Unassembled WGS sequence"/>
</dbReference>
<reference evidence="2" key="1">
    <citation type="submission" date="2022-08" db="EMBL/GenBank/DDBJ databases">
        <authorList>
            <consortium name="DOE Joint Genome Institute"/>
            <person name="Min B."/>
            <person name="Riley R."/>
            <person name="Sierra-Patev S."/>
            <person name="Naranjo-Ortiz M."/>
            <person name="Looney B."/>
            <person name="Konkel Z."/>
            <person name="Slot J.C."/>
            <person name="Sakamoto Y."/>
            <person name="Steenwyk J.L."/>
            <person name="Rokas A."/>
            <person name="Carro J."/>
            <person name="Camarero S."/>
            <person name="Ferreira P."/>
            <person name="Molpeceres G."/>
            <person name="Ruiz-Duenas F.J."/>
            <person name="Serrano A."/>
            <person name="Henrissat B."/>
            <person name="Drula E."/>
            <person name="Hughes K.W."/>
            <person name="Mata J.L."/>
            <person name="Ishikawa N.K."/>
            <person name="Vargas-Isla R."/>
            <person name="Ushijima S."/>
            <person name="Smith C.A."/>
            <person name="Ahrendt S."/>
            <person name="Andreopoulos W."/>
            <person name="He G."/>
            <person name="Labutti K."/>
            <person name="Lipzen A."/>
            <person name="Ng V."/>
            <person name="Sandor L."/>
            <person name="Barry K."/>
            <person name="Martinez A.T."/>
            <person name="Xiao Y."/>
            <person name="Gibbons J.G."/>
            <person name="Terashima K."/>
            <person name="Hibbett D.S."/>
            <person name="Grigoriev I.V."/>
        </authorList>
    </citation>
    <scope>NUCLEOTIDE SEQUENCE</scope>
    <source>
        <strain evidence="2">Sp2 HRB7682 ss15</strain>
    </source>
</reference>
<gene>
    <name evidence="2" type="ORF">C8J55DRAFT_562700</name>
</gene>
<feature type="region of interest" description="Disordered" evidence="1">
    <location>
        <begin position="30"/>
        <end position="87"/>
    </location>
</feature>
<dbReference type="EMBL" id="JANVFS010000024">
    <property type="protein sequence ID" value="KAJ4474059.1"/>
    <property type="molecule type" value="Genomic_DNA"/>
</dbReference>
<name>A0A9W9A5L9_9AGAR</name>
<reference evidence="2" key="2">
    <citation type="journal article" date="2023" name="Proc. Natl. Acad. Sci. U.S.A.">
        <title>A global phylogenomic analysis of the shiitake genus Lentinula.</title>
        <authorList>
            <person name="Sierra-Patev S."/>
            <person name="Min B."/>
            <person name="Naranjo-Ortiz M."/>
            <person name="Looney B."/>
            <person name="Konkel Z."/>
            <person name="Slot J.C."/>
            <person name="Sakamoto Y."/>
            <person name="Steenwyk J.L."/>
            <person name="Rokas A."/>
            <person name="Carro J."/>
            <person name="Camarero S."/>
            <person name="Ferreira P."/>
            <person name="Molpeceres G."/>
            <person name="Ruiz-Duenas F.J."/>
            <person name="Serrano A."/>
            <person name="Henrissat B."/>
            <person name="Drula E."/>
            <person name="Hughes K.W."/>
            <person name="Mata J.L."/>
            <person name="Ishikawa N.K."/>
            <person name="Vargas-Isla R."/>
            <person name="Ushijima S."/>
            <person name="Smith C.A."/>
            <person name="Donoghue J."/>
            <person name="Ahrendt S."/>
            <person name="Andreopoulos W."/>
            <person name="He G."/>
            <person name="LaButti K."/>
            <person name="Lipzen A."/>
            <person name="Ng V."/>
            <person name="Riley R."/>
            <person name="Sandor L."/>
            <person name="Barry K."/>
            <person name="Martinez A.T."/>
            <person name="Xiao Y."/>
            <person name="Gibbons J.G."/>
            <person name="Terashima K."/>
            <person name="Grigoriev I.V."/>
            <person name="Hibbett D."/>
        </authorList>
    </citation>
    <scope>NUCLEOTIDE SEQUENCE</scope>
    <source>
        <strain evidence="2">Sp2 HRB7682 ss15</strain>
    </source>
</reference>
<organism evidence="2 3">
    <name type="scientific">Lentinula lateritia</name>
    <dbReference type="NCBI Taxonomy" id="40482"/>
    <lineage>
        <taxon>Eukaryota</taxon>
        <taxon>Fungi</taxon>
        <taxon>Dikarya</taxon>
        <taxon>Basidiomycota</taxon>
        <taxon>Agaricomycotina</taxon>
        <taxon>Agaricomycetes</taxon>
        <taxon>Agaricomycetidae</taxon>
        <taxon>Agaricales</taxon>
        <taxon>Marasmiineae</taxon>
        <taxon>Omphalotaceae</taxon>
        <taxon>Lentinula</taxon>
    </lineage>
</organism>
<evidence type="ECO:0000313" key="3">
    <source>
        <dbReference type="Proteomes" id="UP001150238"/>
    </source>
</evidence>
<protein>
    <submittedName>
        <fullName evidence="2">Uncharacterized protein</fullName>
    </submittedName>
</protein>